<proteinExistence type="predicted"/>
<evidence type="ECO:0000259" key="4">
    <source>
        <dbReference type="Pfam" id="PF12776"/>
    </source>
</evidence>
<evidence type="ECO:0000313" key="7">
    <source>
        <dbReference type="Proteomes" id="UP000242715"/>
    </source>
</evidence>
<feature type="region of interest" description="Disordered" evidence="3">
    <location>
        <begin position="419"/>
        <end position="447"/>
    </location>
</feature>
<dbReference type="Pfam" id="PF13359">
    <property type="entry name" value="DDE_Tnp_4"/>
    <property type="match status" value="1"/>
</dbReference>
<organism evidence="6 7">
    <name type="scientific">Trifolium subterraneum</name>
    <name type="common">Subterranean clover</name>
    <dbReference type="NCBI Taxonomy" id="3900"/>
    <lineage>
        <taxon>Eukaryota</taxon>
        <taxon>Viridiplantae</taxon>
        <taxon>Streptophyta</taxon>
        <taxon>Embryophyta</taxon>
        <taxon>Tracheophyta</taxon>
        <taxon>Spermatophyta</taxon>
        <taxon>Magnoliopsida</taxon>
        <taxon>eudicotyledons</taxon>
        <taxon>Gunneridae</taxon>
        <taxon>Pentapetalae</taxon>
        <taxon>rosids</taxon>
        <taxon>fabids</taxon>
        <taxon>Fabales</taxon>
        <taxon>Fabaceae</taxon>
        <taxon>Papilionoideae</taxon>
        <taxon>50 kb inversion clade</taxon>
        <taxon>NPAAA clade</taxon>
        <taxon>Hologalegina</taxon>
        <taxon>IRL clade</taxon>
        <taxon>Trifolieae</taxon>
        <taxon>Trifolium</taxon>
    </lineage>
</organism>
<feature type="domain" description="Myb/SANT-like" evidence="4">
    <location>
        <begin position="247"/>
        <end position="343"/>
    </location>
</feature>
<evidence type="ECO:0000313" key="6">
    <source>
        <dbReference type="EMBL" id="GAU24967.1"/>
    </source>
</evidence>
<feature type="compositionally biased region" description="Polar residues" evidence="3">
    <location>
        <begin position="429"/>
        <end position="442"/>
    </location>
</feature>
<evidence type="ECO:0000256" key="3">
    <source>
        <dbReference type="SAM" id="MobiDB-lite"/>
    </source>
</evidence>
<dbReference type="AlphaFoldDB" id="A0A2Z6N6X0"/>
<evidence type="ECO:0008006" key="8">
    <source>
        <dbReference type="Google" id="ProtNLM"/>
    </source>
</evidence>
<dbReference type="PANTHER" id="PTHR46929">
    <property type="entry name" value="EXPRESSED PROTEIN"/>
    <property type="match status" value="1"/>
</dbReference>
<evidence type="ECO:0000256" key="2">
    <source>
        <dbReference type="ARBA" id="ARBA00022723"/>
    </source>
</evidence>
<sequence length="542" mass="62594">MSFFFRRSGETVSRHFHRVLDALIELEDKFFKQPDGTQVPPEILNNNRFYPYFKDCIGAIDCTHVRVKVPIELAPRYRGRKDYPTQNILAACSFDLKFTYVLVGWEGTTSDSRIVKSALTRRYPLKVPQGKYYLADAGFPLKSCLITPYRGERYHLQEYSRNPPRNPRELFNNRHSSLRMSIEYPNQNLIDEVRHELTNESGLQEGHQAQRENNDDTVRAELVRDDVADMEDNSKRQRKSKGVDTCNWTVAMDEVLIDAYLYQQTLGNKNGNSMTTSAMDNILQELKTHFSDKPITKDKIKDHMKNIKTKFNVCYDVFKNGLSGFAWDRTKNMWVAEEEVWKKLIEAKPEAAEWKNKPIMFYDKFATLFGKDRATGEHEDTPFEMRARKAANAKRPSPIEEIDHLVEANEVTLEGFDVDEEFDPEGTPQMPSISKSQDVPSSRTKKRAKKVVEDDTSMSDIAKSFKKMIELFEMNTVELVKQSKSASGEDIWAQLVEIGVEEDSLPHVYMHLVQHPEALKAFNGVPIDKRKQMLPFIVPNKP</sequence>
<accession>A0A2Z6N6X0</accession>
<dbReference type="Proteomes" id="UP000242715">
    <property type="component" value="Unassembled WGS sequence"/>
</dbReference>
<reference evidence="7" key="1">
    <citation type="journal article" date="2017" name="Front. Plant Sci.">
        <title>Climate Clever Clovers: New Paradigm to Reduce the Environmental Footprint of Ruminants by Breeding Low Methanogenic Forages Utilizing Haplotype Variation.</title>
        <authorList>
            <person name="Kaur P."/>
            <person name="Appels R."/>
            <person name="Bayer P.E."/>
            <person name="Keeble-Gagnere G."/>
            <person name="Wang J."/>
            <person name="Hirakawa H."/>
            <person name="Shirasawa K."/>
            <person name="Vercoe P."/>
            <person name="Stefanova K."/>
            <person name="Durmic Z."/>
            <person name="Nichols P."/>
            <person name="Revell C."/>
            <person name="Isobe S.N."/>
            <person name="Edwards D."/>
            <person name="Erskine W."/>
        </authorList>
    </citation>
    <scope>NUCLEOTIDE SEQUENCE [LARGE SCALE GENOMIC DNA]</scope>
    <source>
        <strain evidence="7">cv. Daliak</strain>
    </source>
</reference>
<feature type="domain" description="DDE Tnp4" evidence="5">
    <location>
        <begin position="60"/>
        <end position="183"/>
    </location>
</feature>
<dbReference type="GO" id="GO:0046872">
    <property type="term" value="F:metal ion binding"/>
    <property type="evidence" value="ECO:0007669"/>
    <property type="project" value="UniProtKB-KW"/>
</dbReference>
<name>A0A2Z6N6X0_TRISU</name>
<gene>
    <name evidence="6" type="ORF">TSUD_312020</name>
</gene>
<keyword evidence="7" id="KW-1185">Reference proteome</keyword>
<dbReference type="Pfam" id="PF12776">
    <property type="entry name" value="Myb_DNA-bind_3"/>
    <property type="match status" value="1"/>
</dbReference>
<protein>
    <recommendedName>
        <fullName evidence="8">Myb/SANT-like domain-containing protein</fullName>
    </recommendedName>
</protein>
<dbReference type="InterPro" id="IPR024752">
    <property type="entry name" value="Myb/SANT-like_dom"/>
</dbReference>
<dbReference type="OrthoDB" id="1427218at2759"/>
<dbReference type="EMBL" id="DF973299">
    <property type="protein sequence ID" value="GAU24967.1"/>
    <property type="molecule type" value="Genomic_DNA"/>
</dbReference>
<comment type="cofactor">
    <cofactor evidence="1">
        <name>a divalent metal cation</name>
        <dbReference type="ChEBI" id="CHEBI:60240"/>
    </cofactor>
</comment>
<evidence type="ECO:0000256" key="1">
    <source>
        <dbReference type="ARBA" id="ARBA00001968"/>
    </source>
</evidence>
<keyword evidence="2" id="KW-0479">Metal-binding</keyword>
<dbReference type="PANTHER" id="PTHR46929:SF13">
    <property type="entry name" value="MYB_SANT-LIKE DNA-BINDING DOMAIN PROTEIN"/>
    <property type="match status" value="1"/>
</dbReference>
<evidence type="ECO:0000259" key="5">
    <source>
        <dbReference type="Pfam" id="PF13359"/>
    </source>
</evidence>
<dbReference type="InterPro" id="IPR027806">
    <property type="entry name" value="HARBI1_dom"/>
</dbReference>